<keyword evidence="2" id="KW-0614">Plasmid</keyword>
<geneLocation type="plasmid" evidence="2 3">
    <name>pECL_B</name>
</geneLocation>
<dbReference type="KEGG" id="enc:ECL_B083"/>
<proteinExistence type="predicted"/>
<dbReference type="EnsemblBacteria" id="ADF65045">
    <property type="protein sequence ID" value="ADF65045"/>
    <property type="gene ID" value="ECL_B083"/>
</dbReference>
<dbReference type="Proteomes" id="UP000002363">
    <property type="component" value="Plasmid pECL_B"/>
</dbReference>
<keyword evidence="1" id="KW-0732">Signal</keyword>
<organism evidence="2 3">
    <name type="scientific">Enterobacter cloacae subsp. cloacae (strain ATCC 13047 / DSM 30054 / NBRC 13535 / NCTC 10005 / WDCM 00083 / NCDC 279-56)</name>
    <dbReference type="NCBI Taxonomy" id="716541"/>
    <lineage>
        <taxon>Bacteria</taxon>
        <taxon>Pseudomonadati</taxon>
        <taxon>Pseudomonadota</taxon>
        <taxon>Gammaproteobacteria</taxon>
        <taxon>Enterobacterales</taxon>
        <taxon>Enterobacteriaceae</taxon>
        <taxon>Enterobacter</taxon>
        <taxon>Enterobacter cloacae complex</taxon>
    </lineage>
</organism>
<evidence type="ECO:0000313" key="2">
    <source>
        <dbReference type="EMBL" id="ADF65045.1"/>
    </source>
</evidence>
<gene>
    <name evidence="2" type="ordered locus">ECL_B083</name>
</gene>
<reference evidence="2 3" key="1">
    <citation type="journal article" date="2010" name="J. Bacteriol.">
        <title>Complete genome sequence of Enterobacter cloacae subsp. cloacae type strain ATCC 13047.</title>
        <authorList>
            <person name="Ren Y."/>
            <person name="Ren Y."/>
            <person name="Zhou Z."/>
            <person name="Guo X."/>
            <person name="Li Y."/>
            <person name="Feng L."/>
            <person name="Wang L."/>
        </authorList>
    </citation>
    <scope>NUCLEOTIDE SEQUENCE [LARGE SCALE GENOMIC DNA]</scope>
    <source>
        <strain evidence="3">ATCC 13047 / DSM 30054 / NBRC 13535 / NCTC 10005 / WDCM 00083 / NCDC 279-56</strain>
        <plasmid evidence="2">pECL_B</plasmid>
    </source>
</reference>
<evidence type="ECO:0000313" key="3">
    <source>
        <dbReference type="Proteomes" id="UP000002363"/>
    </source>
</evidence>
<dbReference type="EMBL" id="CP001920">
    <property type="protein sequence ID" value="ADF65045.1"/>
    <property type="molecule type" value="Genomic_DNA"/>
</dbReference>
<feature type="chain" id="PRO_5002607004" description="Lipoprotein" evidence="1">
    <location>
        <begin position="19"/>
        <end position="87"/>
    </location>
</feature>
<feature type="signal peptide" evidence="1">
    <location>
        <begin position="1"/>
        <end position="18"/>
    </location>
</feature>
<dbReference type="HOGENOM" id="CLU_2478465_0_0_6"/>
<dbReference type="PROSITE" id="PS51257">
    <property type="entry name" value="PROKAR_LIPOPROTEIN"/>
    <property type="match status" value="1"/>
</dbReference>
<keyword evidence="3" id="KW-1185">Reference proteome</keyword>
<accession>A0A0H3CWS2</accession>
<protein>
    <recommendedName>
        <fullName evidence="4">Lipoprotein</fullName>
    </recommendedName>
</protein>
<sequence length="87" mass="9854">MKKLLLLGVFLVSGCAGFGGNMKTVDCEAKIKIHTWGGKQEEPVHVNAMRSDRFGREFVRVQNRPGYAFLLGRWQPKDTFSDYTCKS</sequence>
<name>A0A0H3CWS2_ENTCC</name>
<evidence type="ECO:0008006" key="4">
    <source>
        <dbReference type="Google" id="ProtNLM"/>
    </source>
</evidence>
<dbReference type="RefSeq" id="WP_013087353.1">
    <property type="nucleotide sequence ID" value="NC_014108.1"/>
</dbReference>
<evidence type="ECO:0000256" key="1">
    <source>
        <dbReference type="SAM" id="SignalP"/>
    </source>
</evidence>
<dbReference type="AlphaFoldDB" id="A0A0H3CWS2"/>